<reference evidence="3" key="1">
    <citation type="submission" date="2020-04" db="EMBL/GenBank/DDBJ databases">
        <title>Genome Assembly and Annotation of Botryosphaeria dothidea sdau 11-99, a Latent Pathogen of Apple Fruit Ring Rot in China.</title>
        <authorList>
            <person name="Yu C."/>
            <person name="Diao Y."/>
            <person name="Lu Q."/>
            <person name="Zhao J."/>
            <person name="Cui S."/>
            <person name="Peng C."/>
            <person name="He B."/>
            <person name="Liu H."/>
        </authorList>
    </citation>
    <scope>NUCLEOTIDE SEQUENCE [LARGE SCALE GENOMIC DNA]</scope>
    <source>
        <strain evidence="3">Sdau11-99</strain>
    </source>
</reference>
<dbReference type="EMBL" id="WWBZ02000062">
    <property type="protein sequence ID" value="KAF4302786.1"/>
    <property type="molecule type" value="Genomic_DNA"/>
</dbReference>
<accession>A0A8H4N1N1</accession>
<evidence type="ECO:0000313" key="4">
    <source>
        <dbReference type="Proteomes" id="UP000572817"/>
    </source>
</evidence>
<feature type="compositionally biased region" description="Basic and acidic residues" evidence="1">
    <location>
        <begin position="601"/>
        <end position="610"/>
    </location>
</feature>
<dbReference type="PROSITE" id="PS50076">
    <property type="entry name" value="DNAJ_2"/>
    <property type="match status" value="1"/>
</dbReference>
<sequence>MVKADPKRNYYADLELSPDADAEEIRKQFRKLALKWHPDRNPGREGECVPRFQAIQAAHEVLGDPAERTRYDLERRKRGGTGAYTPRQPAPRGNPYQARSDFPPPPRRTGPQRTQPPPPRPEFTNPSASTGAGRYANFPKPPPTQRRDNATGDQKANVFTAWQSMKGNKPGAHPHTGQAESSHQRAKSAWEFANEQATPGVNRSHSTRTPKRGGFDPTTPGADEPPAASTSSYFTTSNYGRPVPPPPPPPRDAGTANPGAARQPPADPLKQFREQFQKESAYPEGMRTRTPYNTAGGEKIFVDPVRRSASQRSSPHREPDAAHAGVHGASGARHHSASPPRRKGNATRPFAMYSSSEEDEPPRPSQKAPPSVQHAGAGVNGNATQNRTTNGPDANVNGGMGQKSKSSMYGTFFSSDIHNNSNPKTPNMKTVPEEWPYWAYPSSLPPRQTERTSRTLAENVRKRSATNNISPTSRRASQRYRNSTADKNTSFSIPIDTDTFSPTESDQFKSKSTESINTKFSPAEWHGKFEGKPDYFTGPMPGTGNRAKKSPSRPPSSRKNSTQNYASGTANQMPQPTEQPAAAAPPTGAPPASTSGPVKFSSEEWAKTFKDPSFVLPAEPPPKAASPTKGPAPMRGRKQSRARSTGPNVKPKQASVADAADDDDGSESVASANEAAATDGSAMDIDPTPPAPQTNGTQRPKIVPTPISQARAAQREQAQAQAQAQARGQEEDDNTLRFNDFANVAPFTSTSQEGLRNLNDLTQNLPFESRPAASHPVQSAEPAALRLPEMPKAPELPQRLTMSVWAEYLPKMAAYVRAFQRFDSHMLQHFAARQQETEAMGRPVDWLGAMGDTMSGGFNSYIRGVKEDERARAHWDIGWQKHKDAMELFGGCRARVLKGGLPA</sequence>
<gene>
    <name evidence="3" type="ORF">GTA08_BOTSDO08684</name>
</gene>
<dbReference type="InterPro" id="IPR001623">
    <property type="entry name" value="DnaJ_domain"/>
</dbReference>
<feature type="compositionally biased region" description="Polar residues" evidence="1">
    <location>
        <begin position="381"/>
        <end position="392"/>
    </location>
</feature>
<dbReference type="OrthoDB" id="10250354at2759"/>
<dbReference type="PANTHER" id="PTHR44029">
    <property type="entry name" value="DNAJ HOMOLOG SUBFAMILY C MEMBER 21"/>
    <property type="match status" value="1"/>
</dbReference>
<feature type="compositionally biased region" description="Basic residues" evidence="1">
    <location>
        <begin position="332"/>
        <end position="345"/>
    </location>
</feature>
<dbReference type="PROSITE" id="PS00636">
    <property type="entry name" value="DNAJ_1"/>
    <property type="match status" value="1"/>
</dbReference>
<organism evidence="3 4">
    <name type="scientific">Botryosphaeria dothidea</name>
    <dbReference type="NCBI Taxonomy" id="55169"/>
    <lineage>
        <taxon>Eukaryota</taxon>
        <taxon>Fungi</taxon>
        <taxon>Dikarya</taxon>
        <taxon>Ascomycota</taxon>
        <taxon>Pezizomycotina</taxon>
        <taxon>Dothideomycetes</taxon>
        <taxon>Dothideomycetes incertae sedis</taxon>
        <taxon>Botryosphaeriales</taxon>
        <taxon>Botryosphaeriaceae</taxon>
        <taxon>Botryosphaeria</taxon>
    </lineage>
</organism>
<feature type="compositionally biased region" description="Polar residues" evidence="1">
    <location>
        <begin position="403"/>
        <end position="428"/>
    </location>
</feature>
<feature type="compositionally biased region" description="Polar residues" evidence="1">
    <location>
        <begin position="562"/>
        <end position="578"/>
    </location>
</feature>
<dbReference type="InterPro" id="IPR051964">
    <property type="entry name" value="Chaperone_stress_response"/>
</dbReference>
<dbReference type="CDD" id="cd06257">
    <property type="entry name" value="DnaJ"/>
    <property type="match status" value="1"/>
</dbReference>
<dbReference type="Pfam" id="PF00226">
    <property type="entry name" value="DnaJ"/>
    <property type="match status" value="1"/>
</dbReference>
<name>A0A8H4N1N1_9PEZI</name>
<dbReference type="AlphaFoldDB" id="A0A8H4N1N1"/>
<keyword evidence="3" id="KW-0346">Stress response</keyword>
<feature type="compositionally biased region" description="Polar residues" evidence="1">
    <location>
        <begin position="465"/>
        <end position="505"/>
    </location>
</feature>
<protein>
    <submittedName>
        <fullName evidence="3">Heat shock protein DnaJ</fullName>
    </submittedName>
</protein>
<feature type="region of interest" description="Disordered" evidence="1">
    <location>
        <begin position="58"/>
        <end position="733"/>
    </location>
</feature>
<dbReference type="InterPro" id="IPR018253">
    <property type="entry name" value="DnaJ_domain_CS"/>
</dbReference>
<dbReference type="SUPFAM" id="SSF46565">
    <property type="entry name" value="Chaperone J-domain"/>
    <property type="match status" value="1"/>
</dbReference>
<dbReference type="InterPro" id="IPR036869">
    <property type="entry name" value="J_dom_sf"/>
</dbReference>
<dbReference type="Gene3D" id="1.10.287.110">
    <property type="entry name" value="DnaJ domain"/>
    <property type="match status" value="1"/>
</dbReference>
<evidence type="ECO:0000259" key="2">
    <source>
        <dbReference type="PROSITE" id="PS50076"/>
    </source>
</evidence>
<feature type="compositionally biased region" description="Pro residues" evidence="1">
    <location>
        <begin position="102"/>
        <end position="121"/>
    </location>
</feature>
<feature type="compositionally biased region" description="Low complexity" evidence="1">
    <location>
        <begin position="667"/>
        <end position="677"/>
    </location>
</feature>
<evidence type="ECO:0000256" key="1">
    <source>
        <dbReference type="SAM" id="MobiDB-lite"/>
    </source>
</evidence>
<feature type="compositionally biased region" description="Pro residues" evidence="1">
    <location>
        <begin position="242"/>
        <end position="251"/>
    </location>
</feature>
<proteinExistence type="predicted"/>
<dbReference type="GO" id="GO:0005737">
    <property type="term" value="C:cytoplasm"/>
    <property type="evidence" value="ECO:0007669"/>
    <property type="project" value="TreeGrafter"/>
</dbReference>
<dbReference type="SMART" id="SM00271">
    <property type="entry name" value="DnaJ"/>
    <property type="match status" value="1"/>
</dbReference>
<feature type="compositionally biased region" description="Low complexity" evidence="1">
    <location>
        <begin position="322"/>
        <end position="331"/>
    </location>
</feature>
<evidence type="ECO:0000313" key="3">
    <source>
        <dbReference type="EMBL" id="KAF4302786.1"/>
    </source>
</evidence>
<feature type="domain" description="J" evidence="2">
    <location>
        <begin position="9"/>
        <end position="75"/>
    </location>
</feature>
<keyword evidence="4" id="KW-1185">Reference proteome</keyword>
<comment type="caution">
    <text evidence="3">The sequence shown here is derived from an EMBL/GenBank/DDBJ whole genome shotgun (WGS) entry which is preliminary data.</text>
</comment>
<feature type="compositionally biased region" description="Basic and acidic residues" evidence="1">
    <location>
        <begin position="61"/>
        <end position="75"/>
    </location>
</feature>
<feature type="compositionally biased region" description="Polar residues" evidence="1">
    <location>
        <begin position="228"/>
        <end position="239"/>
    </location>
</feature>
<feature type="compositionally biased region" description="Polar residues" evidence="1">
    <location>
        <begin position="195"/>
        <end position="204"/>
    </location>
</feature>
<feature type="compositionally biased region" description="Low complexity" evidence="1">
    <location>
        <begin position="580"/>
        <end position="597"/>
    </location>
</feature>
<dbReference type="PANTHER" id="PTHR44029:SF1">
    <property type="entry name" value="DNAJ HOMOLOG SUBFAMILY C MEMBER 21"/>
    <property type="match status" value="1"/>
</dbReference>
<feature type="compositionally biased region" description="Low complexity" evidence="1">
    <location>
        <begin position="709"/>
        <end position="727"/>
    </location>
</feature>
<dbReference type="Proteomes" id="UP000572817">
    <property type="component" value="Unassembled WGS sequence"/>
</dbReference>
<dbReference type="PRINTS" id="PR00625">
    <property type="entry name" value="JDOMAIN"/>
</dbReference>